<protein>
    <recommendedName>
        <fullName evidence="6">Tat pathway signal sequence</fullName>
    </recommendedName>
</protein>
<feature type="transmembrane region" description="Helical" evidence="3">
    <location>
        <begin position="102"/>
        <end position="122"/>
    </location>
</feature>
<keyword evidence="5" id="KW-1185">Reference proteome</keyword>
<dbReference type="Proteomes" id="UP000566819">
    <property type="component" value="Unassembled WGS sequence"/>
</dbReference>
<feature type="compositionally biased region" description="Basic and acidic residues" evidence="2">
    <location>
        <begin position="328"/>
        <end position="351"/>
    </location>
</feature>
<evidence type="ECO:0000256" key="2">
    <source>
        <dbReference type="SAM" id="MobiDB-lite"/>
    </source>
</evidence>
<dbReference type="EMBL" id="JAAMPI010000171">
    <property type="protein sequence ID" value="KAF4634625.1"/>
    <property type="molecule type" value="Genomic_DNA"/>
</dbReference>
<comment type="similarity">
    <text evidence="1">Belongs to the ustYa family.</text>
</comment>
<dbReference type="AlphaFoldDB" id="A0A8H4RRA3"/>
<organism evidence="4 5">
    <name type="scientific">Cudoniella acicularis</name>
    <dbReference type="NCBI Taxonomy" id="354080"/>
    <lineage>
        <taxon>Eukaryota</taxon>
        <taxon>Fungi</taxon>
        <taxon>Dikarya</taxon>
        <taxon>Ascomycota</taxon>
        <taxon>Pezizomycotina</taxon>
        <taxon>Leotiomycetes</taxon>
        <taxon>Helotiales</taxon>
        <taxon>Tricladiaceae</taxon>
        <taxon>Cudoniella</taxon>
    </lineage>
</organism>
<comment type="caution">
    <text evidence="4">The sequence shown here is derived from an EMBL/GenBank/DDBJ whole genome shotgun (WGS) entry which is preliminary data.</text>
</comment>
<gene>
    <name evidence="4" type="ORF">G7Y89_g3475</name>
</gene>
<dbReference type="PANTHER" id="PTHR33365:SF7">
    <property type="entry name" value="TAT PATHWAY SIGNAL SEQUENCE"/>
    <property type="match status" value="1"/>
</dbReference>
<evidence type="ECO:0000313" key="5">
    <source>
        <dbReference type="Proteomes" id="UP000566819"/>
    </source>
</evidence>
<sequence>MRHSRQLEKESTIPTTTLEVGSEDWPQTFETQNCLFRSLKINIEMPSYEPIRKDSLSSEDDQPSERTLADSENEFLQKKEYDLEDRYLKKKSAPGWLTGRNVFYFHGMIILLYTLIFSAGWYKVSMSKNEGQFLVHSPANVAIEMEKKTIYAKFEAKNPYKGHPSEALDHAWHQLFVNSNIRVSAEDLAKINRTSVPINDEKGGYYAIPDVYHQLHCLKYLRQVLYGDYYDIKHPDTKTIHIDHCIDSLRQNIMCKGDVTLLTFSWDPKDRAPKPNFELEHQCVDWEKLDDWAKTQRFDIFDETTLQHPTLGPSFPAAEYNATGRVPGHPDFRPNHYHGQDADDLHGHGGR</sequence>
<name>A0A8H4RRA3_9HELO</name>
<reference evidence="4 5" key="1">
    <citation type="submission" date="2020-03" db="EMBL/GenBank/DDBJ databases">
        <title>Draft Genome Sequence of Cudoniella acicularis.</title>
        <authorList>
            <person name="Buettner E."/>
            <person name="Kellner H."/>
        </authorList>
    </citation>
    <scope>NUCLEOTIDE SEQUENCE [LARGE SCALE GENOMIC DNA]</scope>
    <source>
        <strain evidence="4 5">DSM 108380</strain>
    </source>
</reference>
<dbReference type="Pfam" id="PF11807">
    <property type="entry name" value="UstYa"/>
    <property type="match status" value="1"/>
</dbReference>
<evidence type="ECO:0008006" key="6">
    <source>
        <dbReference type="Google" id="ProtNLM"/>
    </source>
</evidence>
<dbReference type="GO" id="GO:0043386">
    <property type="term" value="P:mycotoxin biosynthetic process"/>
    <property type="evidence" value="ECO:0007669"/>
    <property type="project" value="InterPro"/>
</dbReference>
<keyword evidence="3" id="KW-0472">Membrane</keyword>
<accession>A0A8H4RRA3</accession>
<keyword evidence="3" id="KW-1133">Transmembrane helix</keyword>
<evidence type="ECO:0000256" key="1">
    <source>
        <dbReference type="ARBA" id="ARBA00035112"/>
    </source>
</evidence>
<dbReference type="PANTHER" id="PTHR33365">
    <property type="entry name" value="YALI0B05434P"/>
    <property type="match status" value="1"/>
</dbReference>
<keyword evidence="3" id="KW-0812">Transmembrane</keyword>
<evidence type="ECO:0000256" key="3">
    <source>
        <dbReference type="SAM" id="Phobius"/>
    </source>
</evidence>
<evidence type="ECO:0000313" key="4">
    <source>
        <dbReference type="EMBL" id="KAF4634625.1"/>
    </source>
</evidence>
<feature type="region of interest" description="Disordered" evidence="2">
    <location>
        <begin position="324"/>
        <end position="351"/>
    </location>
</feature>
<proteinExistence type="inferred from homology"/>
<feature type="region of interest" description="Disordered" evidence="2">
    <location>
        <begin position="52"/>
        <end position="71"/>
    </location>
</feature>
<dbReference type="OrthoDB" id="3687641at2759"/>
<dbReference type="InterPro" id="IPR021765">
    <property type="entry name" value="UstYa-like"/>
</dbReference>